<accession>A0A9W8FZW7</accession>
<feature type="binding site" evidence="9">
    <location>
        <position position="530"/>
    </location>
    <ligand>
        <name>substrate</name>
    </ligand>
</feature>
<comment type="caution">
    <text evidence="11">The sequence shown here is derived from an EMBL/GenBank/DDBJ whole genome shotgun (WGS) entry which is preliminary data.</text>
</comment>
<dbReference type="SUPFAM" id="SSF51278">
    <property type="entry name" value="Urease, beta-subunit"/>
    <property type="match status" value="1"/>
</dbReference>
<dbReference type="Gene3D" id="3.20.20.140">
    <property type="entry name" value="Metal-dependent hydrolases"/>
    <property type="match status" value="1"/>
</dbReference>
<evidence type="ECO:0000256" key="1">
    <source>
        <dbReference type="ARBA" id="ARBA00004897"/>
    </source>
</evidence>
<dbReference type="Pfam" id="PF00699">
    <property type="entry name" value="Urease_beta"/>
    <property type="match status" value="1"/>
</dbReference>
<feature type="binding site" description="via carbamate group" evidence="7">
    <location>
        <position position="528"/>
    </location>
    <ligand>
        <name>Ni(2+)</name>
        <dbReference type="ChEBI" id="CHEBI:49786"/>
        <label>1</label>
    </ligand>
</feature>
<dbReference type="NCBIfam" id="NF009671">
    <property type="entry name" value="PRK13192.1"/>
    <property type="match status" value="1"/>
</dbReference>
<dbReference type="PRINTS" id="PR01752">
    <property type="entry name" value="UREASE"/>
</dbReference>
<dbReference type="GO" id="GO:0016151">
    <property type="term" value="F:nickel cation binding"/>
    <property type="evidence" value="ECO:0007669"/>
    <property type="project" value="InterPro"/>
</dbReference>
<dbReference type="Pfam" id="PF01979">
    <property type="entry name" value="Amidohydro_1"/>
    <property type="match status" value="1"/>
</dbReference>
<feature type="binding site" evidence="7">
    <location>
        <position position="557"/>
    </location>
    <ligand>
        <name>Ni(2+)</name>
        <dbReference type="ChEBI" id="CHEBI:49786"/>
        <label>2</label>
    </ligand>
</feature>
<dbReference type="EMBL" id="JANBTW010000069">
    <property type="protein sequence ID" value="KAJ2673419.1"/>
    <property type="molecule type" value="Genomic_DNA"/>
</dbReference>
<dbReference type="InterPro" id="IPR017950">
    <property type="entry name" value="Urease_AS"/>
</dbReference>
<dbReference type="Gene3D" id="2.30.40.10">
    <property type="entry name" value="Urease, subunit C, domain 1"/>
    <property type="match status" value="1"/>
</dbReference>
<comment type="pathway">
    <text evidence="1">Nitrogen metabolism; urea degradation; CO(2) and NH(3) from urea (urease route): step 1/1.</text>
</comment>
<evidence type="ECO:0000256" key="2">
    <source>
        <dbReference type="ARBA" id="ARBA00012934"/>
    </source>
</evidence>
<protein>
    <recommendedName>
        <fullName evidence="2">urease</fullName>
        <ecNumber evidence="2">3.5.1.5</ecNumber>
    </recommendedName>
</protein>
<evidence type="ECO:0000256" key="8">
    <source>
        <dbReference type="PIRSR" id="PIRSR611612-52"/>
    </source>
</evidence>
<dbReference type="NCBIfam" id="TIGR00192">
    <property type="entry name" value="urease_beta"/>
    <property type="match status" value="1"/>
</dbReference>
<evidence type="ECO:0000256" key="4">
    <source>
        <dbReference type="ARBA" id="ARBA00022723"/>
    </source>
</evidence>
<comment type="cofactor">
    <cofactor evidence="7">
        <name>Ni cation</name>
        <dbReference type="ChEBI" id="CHEBI:25516"/>
    </cofactor>
    <text evidence="7">Binds 2 nickel ions per subunit.</text>
</comment>
<organism evidence="11 12">
    <name type="scientific">Coemansia spiralis</name>
    <dbReference type="NCBI Taxonomy" id="417178"/>
    <lineage>
        <taxon>Eukaryota</taxon>
        <taxon>Fungi</taxon>
        <taxon>Fungi incertae sedis</taxon>
        <taxon>Zoopagomycota</taxon>
        <taxon>Kickxellomycotina</taxon>
        <taxon>Kickxellomycetes</taxon>
        <taxon>Kickxellales</taxon>
        <taxon>Kickxellaceae</taxon>
        <taxon>Coemansia</taxon>
    </lineage>
</organism>
<dbReference type="InterPro" id="IPR011612">
    <property type="entry name" value="Urease_alpha_N_dom"/>
</dbReference>
<feature type="modified residue" description="N6-carboxylysine" evidence="6">
    <location>
        <position position="528"/>
    </location>
</feature>
<comment type="PTM">
    <text evidence="6">Carbamylation allows a single lysine to coordinate two nickel ions.</text>
</comment>
<dbReference type="Proteomes" id="UP001151518">
    <property type="component" value="Unassembled WGS sequence"/>
</dbReference>
<dbReference type="GO" id="GO:0035550">
    <property type="term" value="C:urease complex"/>
    <property type="evidence" value="ECO:0007669"/>
    <property type="project" value="InterPro"/>
</dbReference>
<evidence type="ECO:0000256" key="9">
    <source>
        <dbReference type="PROSITE-ProRule" id="PRU00700"/>
    </source>
</evidence>
<dbReference type="SUPFAM" id="SSF51556">
    <property type="entry name" value="Metallo-dependent hydrolases"/>
    <property type="match status" value="1"/>
</dbReference>
<keyword evidence="3 7" id="KW-0533">Nickel</keyword>
<sequence>MKLLPRELDKLIITQAGLLAQRRLSRGVRLNASEATALLASVLLELIRDGTHSVSDLQSIGQHILGFRNVLPSVPQMVHEVQVEGTFRDGTFLVTVHNPVCTADGDLRLALYGSGIDIGQGPERVHDIVNLQNESLPAEDQKRENDRMEALNRINDDLFPWSDEIAKEFEPESDLAALGHIIPASGAIEINQGRKRYSLRVTNHGDRPVQIGSHYHFAEANPMLEMDRGIAYGRRLDIPAGTAVRFEPGDTRVVTLVDIAGNCVVQGGNGFASGKVSRDRIAEIVAEMQKRNVVHVAQALEITQRVPRARTVDRATYAMTYGPTTGDRVRLGDTCLWAEIEWDATVYGDECKFGGGKTLRDGMGQTTPLLRRQCLDLVITNAVIIDYTGVYKADIGIKNGHIVGIGKAGNPDVMDGVTPGMYVGASTEAMAGEGKIVTAGALDTHVHFICPQLIDEALGSGITTLVGGGTGPNTGTNATTCTPGAYHIRTMLEATDSMPINIGLTGKGNCSDKEPLREQIRAGAVGLKIHEDWGATPAVIDACLSVCDEMDVQTTIHTDTLNESGFVEHTIAAINGRTIHAYHTEGAGGGHAPDILAVCGHASVIPSSTNPTRPYTKNTCDEHLDMLMVCHHLDKRIAEDVAFAESRIRGETIAAEDVMHDLGTISVMSSDSMAMGRIGEVVGRTWRTADKMKRQRGHLPVPLSDEELGVPRASIHDRADNFRIRRYIAKYTINPAIAHGVSHVVGSIETNKLADLVLWTPQDFGIRPSVVVKGGMPVYAQIGDANASIPTVQPIINRPMFGALSGAVHNNSLAFVSQASLEEDYGAIARTYKVTKKLEAVKRCRFIGKKDLKLNCALPNVTVDPETYDVKLNGDPCTCEPATELPLTQKHLVF</sequence>
<evidence type="ECO:0000256" key="6">
    <source>
        <dbReference type="PIRSR" id="PIRSR611612-50"/>
    </source>
</evidence>
<dbReference type="CDD" id="cd00390">
    <property type="entry name" value="Urease_gamma"/>
    <property type="match status" value="1"/>
</dbReference>
<dbReference type="InterPro" id="IPR002019">
    <property type="entry name" value="Urease_beta-like"/>
</dbReference>
<feature type="domain" description="Urease" evidence="10">
    <location>
        <begin position="440"/>
        <end position="894"/>
    </location>
</feature>
<feature type="binding site" evidence="7">
    <location>
        <position position="671"/>
    </location>
    <ligand>
        <name>Ni(2+)</name>
        <dbReference type="ChEBI" id="CHEBI:49786"/>
        <label>1</label>
    </ligand>
</feature>
<dbReference type="InterPro" id="IPR036461">
    <property type="entry name" value="Urease_betasu_sf"/>
</dbReference>
<evidence type="ECO:0000313" key="12">
    <source>
        <dbReference type="Proteomes" id="UP001151518"/>
    </source>
</evidence>
<dbReference type="NCBIfam" id="TIGR00193">
    <property type="entry name" value="urease_gam"/>
    <property type="match status" value="1"/>
</dbReference>
<dbReference type="EC" id="3.5.1.5" evidence="2"/>
<keyword evidence="4 7" id="KW-0479">Metal-binding</keyword>
<keyword evidence="5 9" id="KW-0378">Hydrolase</keyword>
<dbReference type="PANTHER" id="PTHR33569:SF1">
    <property type="entry name" value="UREASE"/>
    <property type="match status" value="1"/>
</dbReference>
<dbReference type="GO" id="GO:0009039">
    <property type="term" value="F:urease activity"/>
    <property type="evidence" value="ECO:0007669"/>
    <property type="project" value="UniProtKB-EC"/>
</dbReference>
<proteinExistence type="inferred from homology"/>
<evidence type="ECO:0000313" key="11">
    <source>
        <dbReference type="EMBL" id="KAJ2673419.1"/>
    </source>
</evidence>
<dbReference type="InterPro" id="IPR002026">
    <property type="entry name" value="Urease_gamma/gamma-beta_su"/>
</dbReference>
<dbReference type="SUPFAM" id="SSF51338">
    <property type="entry name" value="Composite domain of metallo-dependent hydrolases"/>
    <property type="match status" value="2"/>
</dbReference>
<dbReference type="NCBIfam" id="NF009686">
    <property type="entry name" value="PRK13207.1"/>
    <property type="match status" value="1"/>
</dbReference>
<feature type="active site" description="Proton donor" evidence="8 9">
    <location>
        <position position="631"/>
    </location>
</feature>
<dbReference type="GO" id="GO:0043419">
    <property type="term" value="P:urea catabolic process"/>
    <property type="evidence" value="ECO:0007669"/>
    <property type="project" value="InterPro"/>
</dbReference>
<dbReference type="InterPro" id="IPR036463">
    <property type="entry name" value="Urease_gamma_sf"/>
</dbReference>
<name>A0A9W8FZW7_9FUNG</name>
<dbReference type="HAMAP" id="MF_01953">
    <property type="entry name" value="Urease_alpha"/>
    <property type="match status" value="1"/>
</dbReference>
<dbReference type="PROSITE" id="PS01120">
    <property type="entry name" value="UREASE_1"/>
    <property type="match status" value="1"/>
</dbReference>
<dbReference type="PROSITE" id="PS51368">
    <property type="entry name" value="UREASE_3"/>
    <property type="match status" value="1"/>
</dbReference>
<dbReference type="CDD" id="cd00407">
    <property type="entry name" value="Urease_beta"/>
    <property type="match status" value="1"/>
</dbReference>
<feature type="binding site" evidence="7">
    <location>
        <position position="447"/>
    </location>
    <ligand>
        <name>Ni(2+)</name>
        <dbReference type="ChEBI" id="CHEBI:49786"/>
        <label>1</label>
    </ligand>
</feature>
<dbReference type="PANTHER" id="PTHR33569">
    <property type="entry name" value="UREASE"/>
    <property type="match status" value="1"/>
</dbReference>
<dbReference type="Pfam" id="PF00547">
    <property type="entry name" value="Urease_gamma"/>
    <property type="match status" value="1"/>
</dbReference>
<dbReference type="OrthoDB" id="1708534at2759"/>
<evidence type="ECO:0000256" key="5">
    <source>
        <dbReference type="ARBA" id="ARBA00022801"/>
    </source>
</evidence>
<feature type="binding site" description="via carbamate group" evidence="7">
    <location>
        <position position="528"/>
    </location>
    <ligand>
        <name>Ni(2+)</name>
        <dbReference type="ChEBI" id="CHEBI:49786"/>
        <label>2</label>
    </ligand>
</feature>
<evidence type="ECO:0000259" key="10">
    <source>
        <dbReference type="PROSITE" id="PS51368"/>
    </source>
</evidence>
<dbReference type="InterPro" id="IPR017951">
    <property type="entry name" value="Urease_asu_c"/>
</dbReference>
<dbReference type="InterPro" id="IPR050069">
    <property type="entry name" value="Urease_subunit"/>
</dbReference>
<dbReference type="CDD" id="cd00375">
    <property type="entry name" value="Urease_alpha"/>
    <property type="match status" value="1"/>
</dbReference>
<dbReference type="InterPro" id="IPR005848">
    <property type="entry name" value="Urease_asu"/>
</dbReference>
<dbReference type="PROSITE" id="PS00145">
    <property type="entry name" value="UREASE_2"/>
    <property type="match status" value="1"/>
</dbReference>
<reference evidence="11" key="1">
    <citation type="submission" date="2022-07" db="EMBL/GenBank/DDBJ databases">
        <title>Phylogenomic reconstructions and comparative analyses of Kickxellomycotina fungi.</title>
        <authorList>
            <person name="Reynolds N.K."/>
            <person name="Stajich J.E."/>
            <person name="Barry K."/>
            <person name="Grigoriev I.V."/>
            <person name="Crous P."/>
            <person name="Smith M.E."/>
        </authorList>
    </citation>
    <scope>NUCLEOTIDE SEQUENCE</scope>
    <source>
        <strain evidence="11">NRRL 3115</strain>
    </source>
</reference>
<dbReference type="NCBIfam" id="TIGR01792">
    <property type="entry name" value="urease_alph"/>
    <property type="match status" value="1"/>
</dbReference>
<dbReference type="InterPro" id="IPR011059">
    <property type="entry name" value="Metal-dep_hydrolase_composite"/>
</dbReference>
<dbReference type="AlphaFoldDB" id="A0A9W8FZW7"/>
<evidence type="ECO:0000256" key="3">
    <source>
        <dbReference type="ARBA" id="ARBA00022596"/>
    </source>
</evidence>
<gene>
    <name evidence="11" type="primary">URE1</name>
    <name evidence="11" type="ORF">GGI25_004754</name>
</gene>
<dbReference type="SUPFAM" id="SSF54111">
    <property type="entry name" value="Urease, gamma-subunit"/>
    <property type="match status" value="1"/>
</dbReference>
<dbReference type="InterPro" id="IPR029754">
    <property type="entry name" value="Urease_Ni-bd"/>
</dbReference>
<dbReference type="Gene3D" id="3.30.280.10">
    <property type="entry name" value="Urease, gamma-like subunit"/>
    <property type="match status" value="1"/>
</dbReference>
<dbReference type="InterPro" id="IPR006680">
    <property type="entry name" value="Amidohydro-rel"/>
</dbReference>
<evidence type="ECO:0000256" key="7">
    <source>
        <dbReference type="PIRSR" id="PIRSR611612-51"/>
    </source>
</evidence>
<dbReference type="Gene3D" id="2.10.150.10">
    <property type="entry name" value="Urease, beta subunit"/>
    <property type="match status" value="1"/>
</dbReference>
<feature type="binding site" evidence="7">
    <location>
        <position position="583"/>
    </location>
    <ligand>
        <name>Ni(2+)</name>
        <dbReference type="ChEBI" id="CHEBI:49786"/>
        <label>2</label>
    </ligand>
</feature>
<dbReference type="Pfam" id="PF00449">
    <property type="entry name" value="Urease_alpha"/>
    <property type="match status" value="1"/>
</dbReference>
<dbReference type="InterPro" id="IPR032466">
    <property type="entry name" value="Metal_Hydrolase"/>
</dbReference>
<feature type="binding site" evidence="7">
    <location>
        <position position="445"/>
    </location>
    <ligand>
        <name>Ni(2+)</name>
        <dbReference type="ChEBI" id="CHEBI:49786"/>
        <label>1</label>
    </ligand>
</feature>